<dbReference type="RefSeq" id="WP_206586525.1">
    <property type="nucleotide sequence ID" value="NZ_JAFKCU010000002.1"/>
</dbReference>
<dbReference type="InterPro" id="IPR029068">
    <property type="entry name" value="Glyas_Bleomycin-R_OHBP_Dase"/>
</dbReference>
<comment type="caution">
    <text evidence="2">The sequence shown here is derived from an EMBL/GenBank/DDBJ whole genome shotgun (WGS) entry which is preliminary data.</text>
</comment>
<reference evidence="2 3" key="1">
    <citation type="submission" date="2021-03" db="EMBL/GenBank/DDBJ databases">
        <title>novel species isolated from a fishpond in China.</title>
        <authorList>
            <person name="Lu H."/>
            <person name="Cai Z."/>
        </authorList>
    </citation>
    <scope>NUCLEOTIDE SEQUENCE [LARGE SCALE GENOMIC DNA]</scope>
    <source>
        <strain evidence="2 3">YJ13C</strain>
    </source>
</reference>
<gene>
    <name evidence="2" type="ORF">J0A69_10585</name>
</gene>
<dbReference type="PROSITE" id="PS51819">
    <property type="entry name" value="VOC"/>
    <property type="match status" value="1"/>
</dbReference>
<name>A0ABS3CI98_9BACT</name>
<dbReference type="InterPro" id="IPR004360">
    <property type="entry name" value="Glyas_Fos-R_dOase_dom"/>
</dbReference>
<dbReference type="Pfam" id="PF00903">
    <property type="entry name" value="Glyoxalase"/>
    <property type="match status" value="1"/>
</dbReference>
<evidence type="ECO:0000313" key="2">
    <source>
        <dbReference type="EMBL" id="MBN7815881.1"/>
    </source>
</evidence>
<keyword evidence="3" id="KW-1185">Reference proteome</keyword>
<evidence type="ECO:0000259" key="1">
    <source>
        <dbReference type="PROSITE" id="PS51819"/>
    </source>
</evidence>
<dbReference type="Gene3D" id="3.10.180.10">
    <property type="entry name" value="2,3-Dihydroxybiphenyl 1,2-Dioxygenase, domain 1"/>
    <property type="match status" value="1"/>
</dbReference>
<organism evidence="2 3">
    <name type="scientific">Algoriphagus pacificus</name>
    <dbReference type="NCBI Taxonomy" id="2811234"/>
    <lineage>
        <taxon>Bacteria</taxon>
        <taxon>Pseudomonadati</taxon>
        <taxon>Bacteroidota</taxon>
        <taxon>Cytophagia</taxon>
        <taxon>Cytophagales</taxon>
        <taxon>Cyclobacteriaceae</taxon>
        <taxon>Algoriphagus</taxon>
    </lineage>
</organism>
<sequence length="120" mass="14054">MIEILRLDHVLISIPPNTRELAREFYVEKLNFQEIEGNHPHGAIWIKAGDIEIHIREEAIHQTQSVRHAAFQVKDLQAAKDFLVSINVEISFSTLIEGRDRCFFRDPWGNRFELIEFIKS</sequence>
<dbReference type="InterPro" id="IPR037523">
    <property type="entry name" value="VOC_core"/>
</dbReference>
<dbReference type="SUPFAM" id="SSF54593">
    <property type="entry name" value="Glyoxalase/Bleomycin resistance protein/Dihydroxybiphenyl dioxygenase"/>
    <property type="match status" value="1"/>
</dbReference>
<dbReference type="Proteomes" id="UP000664480">
    <property type="component" value="Unassembled WGS sequence"/>
</dbReference>
<protein>
    <submittedName>
        <fullName evidence="2">VOC family protein</fullName>
    </submittedName>
</protein>
<evidence type="ECO:0000313" key="3">
    <source>
        <dbReference type="Proteomes" id="UP000664480"/>
    </source>
</evidence>
<accession>A0ABS3CI98</accession>
<feature type="domain" description="VOC" evidence="1">
    <location>
        <begin position="6"/>
        <end position="117"/>
    </location>
</feature>
<dbReference type="EMBL" id="JAFKCU010000002">
    <property type="protein sequence ID" value="MBN7815881.1"/>
    <property type="molecule type" value="Genomic_DNA"/>
</dbReference>
<proteinExistence type="predicted"/>